<dbReference type="Proteomes" id="UP000469452">
    <property type="component" value="Unassembled WGS sequence"/>
</dbReference>
<evidence type="ECO:0000313" key="1">
    <source>
        <dbReference type="EMBL" id="KAF0708973.1"/>
    </source>
</evidence>
<dbReference type="EMBL" id="VJMI01018903">
    <property type="protein sequence ID" value="KAF0708973.1"/>
    <property type="molecule type" value="Genomic_DNA"/>
</dbReference>
<name>A0A6A4Z5M9_APHAT</name>
<dbReference type="InterPro" id="IPR036397">
    <property type="entry name" value="RNaseH_sf"/>
</dbReference>
<dbReference type="Gene3D" id="3.30.420.10">
    <property type="entry name" value="Ribonuclease H-like superfamily/Ribonuclease H"/>
    <property type="match status" value="1"/>
</dbReference>
<dbReference type="VEuPathDB" id="FungiDB:H257_19174"/>
<protein>
    <submittedName>
        <fullName evidence="1">Uncharacterized protein</fullName>
    </submittedName>
</protein>
<dbReference type="VEuPathDB" id="FungiDB:H257_19173"/>
<dbReference type="GO" id="GO:0003676">
    <property type="term" value="F:nucleic acid binding"/>
    <property type="evidence" value="ECO:0007669"/>
    <property type="project" value="InterPro"/>
</dbReference>
<evidence type="ECO:0000313" key="2">
    <source>
        <dbReference type="Proteomes" id="UP000469452"/>
    </source>
</evidence>
<organism evidence="1 2">
    <name type="scientific">Aphanomyces astaci</name>
    <name type="common">Crayfish plague agent</name>
    <dbReference type="NCBI Taxonomy" id="112090"/>
    <lineage>
        <taxon>Eukaryota</taxon>
        <taxon>Sar</taxon>
        <taxon>Stramenopiles</taxon>
        <taxon>Oomycota</taxon>
        <taxon>Saprolegniomycetes</taxon>
        <taxon>Saprolegniales</taxon>
        <taxon>Verrucalvaceae</taxon>
        <taxon>Aphanomyces</taxon>
    </lineage>
</organism>
<gene>
    <name evidence="1" type="ORF">AaE_013027</name>
</gene>
<proteinExistence type="predicted"/>
<reference evidence="1 2" key="1">
    <citation type="submission" date="2019-06" db="EMBL/GenBank/DDBJ databases">
        <title>Genomics analysis of Aphanomyces spp. identifies a new class of oomycete effector associated with host adaptation.</title>
        <authorList>
            <person name="Gaulin E."/>
        </authorList>
    </citation>
    <scope>NUCLEOTIDE SEQUENCE [LARGE SCALE GENOMIC DNA]</scope>
    <source>
        <strain evidence="1 2">E</strain>
    </source>
</reference>
<dbReference type="PANTHER" id="PTHR35871">
    <property type="entry name" value="EXPRESSED PROTEIN"/>
    <property type="match status" value="1"/>
</dbReference>
<dbReference type="PANTHER" id="PTHR35871:SF1">
    <property type="entry name" value="CXC1-LIKE CYSTEINE CLUSTER ASSOCIATED WITH KDZ TRANSPOSASES DOMAIN-CONTAINING PROTEIN"/>
    <property type="match status" value="1"/>
</dbReference>
<accession>A0A6A4Z5M9</accession>
<sequence>MGRRTRRSNAKRAQARQNGVYGVQQAEIVAIPTTNNAIEPEEDADLSFFGDWWETNGAQHMNTKRLRPFVYTGDSDRTMRRKHAENSQALILCPMKTISSYFVSTCPKDTAQLQAQVPASLSAGECVIKLDNLYDQTKTLAGATFIQICVLLKFFELRVIGSSRRQTATTAALGMPTKLNRHSRTIQFWARHFESNGILPVFHRGKHQKTKSLMHDEDFMTKCGEWLHVQSPSQWSPERFQRHLNNDVIPLLTGAVVANVSESTARRWMQHVGYRYGLWKKNVYTDGHERDDVKSYRETFCKSFHGFATSMRYYCGDDMTTVEHLSTTNESEIVWVMHDESVFYANDDGGKGWSQTDNHDLHINGRGRSIMVSDFLCPCHGRLYNMVNGVKKYTTQTLHVGKNNEGYWTCEHMIKQVQEEVVAAFNEMHPGAKGHFTFDQSTNHAAFAPDALRASNMSLKPGGAQALLRPGRLLDGTTQSMVFEENHTRSGEAKGLQQVLLERGYDVKLLKMSLFCKQTHLDTCQGDVRMCCARHCMASQEDFRAQLSLLEETIIRAGHICAFLPKYHCELNPIESFWGAAKRYARSHCDYSFEGLKTV</sequence>
<comment type="caution">
    <text evidence="1">The sequence shown here is derived from an EMBL/GenBank/DDBJ whole genome shotgun (WGS) entry which is preliminary data.</text>
</comment>
<dbReference type="AlphaFoldDB" id="A0A6A4Z5M9"/>